<dbReference type="EMBL" id="JXMW01000010">
    <property type="protein sequence ID" value="OQD58719.1"/>
    <property type="molecule type" value="Genomic_DNA"/>
</dbReference>
<sequence length="201" mass="24007">MNDKKIKILVSEIEDSVKIININIKRGLNEAKNEKKYQKYLDEMNNESELIQKNLNKISIEEIGNIYFEYIYDEIEFIERLANFKDFDKEYDIRSFEIFEETGFILSQEVKKLSYKVNDDNKKQRLLKIKKSSLDNLQKEDFETHINHSIMEEDLNSLNYDKNDISNLNLDSPIQREIELNYPSTETLTIDIEIFEEIITE</sequence>
<organism evidence="1 2">
    <name type="scientific">Methanobrevibacter arboriphilus JCM 13429 = DSM 1125</name>
    <dbReference type="NCBI Taxonomy" id="1300164"/>
    <lineage>
        <taxon>Archaea</taxon>
        <taxon>Methanobacteriati</taxon>
        <taxon>Methanobacteriota</taxon>
        <taxon>Methanomada group</taxon>
        <taxon>Methanobacteria</taxon>
        <taxon>Methanobacteriales</taxon>
        <taxon>Methanobacteriaceae</taxon>
        <taxon>Methanobrevibacter</taxon>
    </lineage>
</organism>
<name>A0A1V6N209_METAZ</name>
<proteinExistence type="predicted"/>
<keyword evidence="2" id="KW-1185">Reference proteome</keyword>
<evidence type="ECO:0000313" key="1">
    <source>
        <dbReference type="EMBL" id="OQD58719.1"/>
    </source>
</evidence>
<comment type="caution">
    <text evidence="1">The sequence shown here is derived from an EMBL/GenBank/DDBJ whole genome shotgun (WGS) entry which is preliminary data.</text>
</comment>
<protein>
    <submittedName>
        <fullName evidence="1">Uncharacterized protein</fullName>
    </submittedName>
</protein>
<dbReference type="AlphaFoldDB" id="A0A1V6N209"/>
<accession>A0A1V6N209</accession>
<evidence type="ECO:0000313" key="2">
    <source>
        <dbReference type="Proteomes" id="UP000191661"/>
    </source>
</evidence>
<dbReference type="RefSeq" id="WP_080460418.1">
    <property type="nucleotide sequence ID" value="NZ_JXMW01000010.1"/>
</dbReference>
<dbReference type="Proteomes" id="UP000191661">
    <property type="component" value="Unassembled WGS sequence"/>
</dbReference>
<reference evidence="1 2" key="1">
    <citation type="submission" date="2014-12" db="EMBL/GenBank/DDBJ databases">
        <title>Genome sequence of Methanobrevibacter arboriphilicus DH1, DSM1125.</title>
        <authorList>
            <person name="Poehlein A."/>
            <person name="Thauer R.K."/>
            <person name="Seedorf H."/>
            <person name="Daniel R."/>
        </authorList>
    </citation>
    <scope>NUCLEOTIDE SEQUENCE [LARGE SCALE GENOMIC DNA]</scope>
    <source>
        <strain evidence="1 2">DH1</strain>
    </source>
</reference>
<gene>
    <name evidence="1" type="ORF">MBBAR_10c00600</name>
</gene>